<keyword evidence="7" id="KW-0472">Membrane</keyword>
<dbReference type="CDD" id="cd00037">
    <property type="entry name" value="CLECT"/>
    <property type="match status" value="5"/>
</dbReference>
<evidence type="ECO:0000256" key="1">
    <source>
        <dbReference type="ARBA" id="ARBA00004370"/>
    </source>
</evidence>
<feature type="domain" description="C-type lectin" evidence="10">
    <location>
        <begin position="128"/>
        <end position="226"/>
    </location>
</feature>
<accession>A0A9X2WJ50</accession>
<evidence type="ECO:0000256" key="9">
    <source>
        <dbReference type="SAM" id="SignalP"/>
    </source>
</evidence>
<feature type="chain" id="PRO_5040730332" description="C-type lectin domain-containing protein" evidence="9">
    <location>
        <begin position="24"/>
        <end position="2799"/>
    </location>
</feature>
<dbReference type="SUPFAM" id="SSF56436">
    <property type="entry name" value="C-type lectin-like"/>
    <property type="match status" value="10"/>
</dbReference>
<feature type="domain" description="C-type lectin" evidence="10">
    <location>
        <begin position="32"/>
        <end position="103"/>
    </location>
</feature>
<dbReference type="InterPro" id="IPR003644">
    <property type="entry name" value="Calx_beta"/>
</dbReference>
<evidence type="ECO:0000259" key="10">
    <source>
        <dbReference type="PROSITE" id="PS50041"/>
    </source>
</evidence>
<keyword evidence="4" id="KW-0677">Repeat</keyword>
<dbReference type="Gene3D" id="2.60.40.2030">
    <property type="match status" value="2"/>
</dbReference>
<dbReference type="SMART" id="SM00034">
    <property type="entry name" value="CLECT"/>
    <property type="match status" value="6"/>
</dbReference>
<dbReference type="Gene3D" id="2.60.120.200">
    <property type="match status" value="1"/>
</dbReference>
<comment type="caution">
    <text evidence="11">The sequence shown here is derived from an EMBL/GenBank/DDBJ whole genome shotgun (WGS) entry which is preliminary data.</text>
</comment>
<evidence type="ECO:0000256" key="6">
    <source>
        <dbReference type="ARBA" id="ARBA00022989"/>
    </source>
</evidence>
<dbReference type="Pfam" id="PF13385">
    <property type="entry name" value="Laminin_G_3"/>
    <property type="match status" value="1"/>
</dbReference>
<evidence type="ECO:0000256" key="2">
    <source>
        <dbReference type="ARBA" id="ARBA00022692"/>
    </source>
</evidence>
<organism evidence="11 12">
    <name type="scientific">Thalassolituus pacificus</name>
    <dbReference type="NCBI Taxonomy" id="2975440"/>
    <lineage>
        <taxon>Bacteria</taxon>
        <taxon>Pseudomonadati</taxon>
        <taxon>Pseudomonadota</taxon>
        <taxon>Gammaproteobacteria</taxon>
        <taxon>Oceanospirillales</taxon>
        <taxon>Oceanospirillaceae</taxon>
        <taxon>Thalassolituus</taxon>
    </lineage>
</organism>
<feature type="domain" description="C-type lectin" evidence="10">
    <location>
        <begin position="1197"/>
        <end position="1304"/>
    </location>
</feature>
<feature type="domain" description="C-type lectin" evidence="10">
    <location>
        <begin position="683"/>
        <end position="776"/>
    </location>
</feature>
<dbReference type="SUPFAM" id="SSF141072">
    <property type="entry name" value="CalX-like"/>
    <property type="match status" value="2"/>
</dbReference>
<dbReference type="PROSITE" id="PS00615">
    <property type="entry name" value="C_TYPE_LECTIN_1"/>
    <property type="match status" value="3"/>
</dbReference>
<reference evidence="11" key="2">
    <citation type="submission" date="2022-08" db="EMBL/GenBank/DDBJ databases">
        <authorList>
            <person name="Dong C."/>
        </authorList>
    </citation>
    <scope>NUCLEOTIDE SEQUENCE</scope>
    <source>
        <strain evidence="11">59MF3M-4</strain>
    </source>
</reference>
<dbReference type="GO" id="GO:0016020">
    <property type="term" value="C:membrane"/>
    <property type="evidence" value="ECO:0007669"/>
    <property type="project" value="UniProtKB-SubCell"/>
</dbReference>
<dbReference type="Pfam" id="PF00059">
    <property type="entry name" value="Lectin_C"/>
    <property type="match status" value="3"/>
</dbReference>
<keyword evidence="8" id="KW-1015">Disulfide bond</keyword>
<dbReference type="SUPFAM" id="SSF49899">
    <property type="entry name" value="Concanavalin A-like lectins/glucanases"/>
    <property type="match status" value="1"/>
</dbReference>
<feature type="domain" description="C-type lectin" evidence="10">
    <location>
        <begin position="1299"/>
        <end position="1404"/>
    </location>
</feature>
<dbReference type="SMART" id="SM00237">
    <property type="entry name" value="Calx_beta"/>
    <property type="match status" value="1"/>
</dbReference>
<reference evidence="11" key="1">
    <citation type="journal article" date="2022" name="Front. Microbiol.">
        <title>Genome-based taxonomic rearrangement of Oceanobacter-related bacteria including the description of Thalassolituus hydrocarbonoclasticus sp. nov. and Thalassolituus pacificus sp. nov. and emended description of the genus Thalassolituus.</title>
        <authorList>
            <person name="Dong C."/>
            <person name="Wei L."/>
            <person name="Wang J."/>
            <person name="Lai Q."/>
            <person name="Huang Z."/>
            <person name="Shao Z."/>
        </authorList>
    </citation>
    <scope>NUCLEOTIDE SEQUENCE</scope>
    <source>
        <strain evidence="11">59MF3M-4</strain>
    </source>
</reference>
<feature type="domain" description="C-type lectin" evidence="10">
    <location>
        <begin position="250"/>
        <end position="344"/>
    </location>
</feature>
<keyword evidence="2" id="KW-0812">Transmembrane</keyword>
<feature type="domain" description="C-type lectin" evidence="10">
    <location>
        <begin position="916"/>
        <end position="1024"/>
    </location>
</feature>
<evidence type="ECO:0000256" key="7">
    <source>
        <dbReference type="ARBA" id="ARBA00023136"/>
    </source>
</evidence>
<dbReference type="InterPro" id="IPR018378">
    <property type="entry name" value="C-type_lectin_CS"/>
</dbReference>
<dbReference type="EMBL" id="JAOANI010000028">
    <property type="protein sequence ID" value="MCT7360777.1"/>
    <property type="molecule type" value="Genomic_DNA"/>
</dbReference>
<evidence type="ECO:0000256" key="8">
    <source>
        <dbReference type="ARBA" id="ARBA00023157"/>
    </source>
</evidence>
<protein>
    <recommendedName>
        <fullName evidence="10">C-type lectin domain-containing protein</fullName>
    </recommendedName>
</protein>
<name>A0A9X2WJ50_9GAMM</name>
<proteinExistence type="predicted"/>
<dbReference type="Pfam" id="PF03160">
    <property type="entry name" value="Calx-beta"/>
    <property type="match status" value="1"/>
</dbReference>
<dbReference type="Proteomes" id="UP001147830">
    <property type="component" value="Unassembled WGS sequence"/>
</dbReference>
<keyword evidence="6" id="KW-1133">Transmembrane helix</keyword>
<feature type="domain" description="C-type lectin" evidence="10">
    <location>
        <begin position="777"/>
        <end position="889"/>
    </location>
</feature>
<gene>
    <name evidence="11" type="ORF">NYR02_17285</name>
</gene>
<dbReference type="InterPro" id="IPR038081">
    <property type="entry name" value="CalX-like_sf"/>
</dbReference>
<evidence type="ECO:0000313" key="11">
    <source>
        <dbReference type="EMBL" id="MCT7360777.1"/>
    </source>
</evidence>
<feature type="domain" description="C-type lectin" evidence="10">
    <location>
        <begin position="1431"/>
        <end position="1528"/>
    </location>
</feature>
<feature type="signal peptide" evidence="9">
    <location>
        <begin position="1"/>
        <end position="23"/>
    </location>
</feature>
<evidence type="ECO:0000313" key="12">
    <source>
        <dbReference type="Proteomes" id="UP001147830"/>
    </source>
</evidence>
<keyword evidence="12" id="KW-1185">Reference proteome</keyword>
<dbReference type="InterPro" id="IPR006558">
    <property type="entry name" value="LamG-like"/>
</dbReference>
<feature type="domain" description="C-type lectin" evidence="10">
    <location>
        <begin position="545"/>
        <end position="654"/>
    </location>
</feature>
<keyword evidence="3 9" id="KW-0732">Signal</keyword>
<keyword evidence="5" id="KW-0106">Calcium</keyword>
<dbReference type="PANTHER" id="PTHR35518">
    <property type="entry name" value="MAINTENANCE OF TELOMOERE CAPPING"/>
    <property type="match status" value="1"/>
</dbReference>
<comment type="subcellular location">
    <subcellularLocation>
        <location evidence="1">Membrane</location>
    </subcellularLocation>
</comment>
<dbReference type="Gene3D" id="3.10.100.10">
    <property type="entry name" value="Mannose-Binding Protein A, subunit A"/>
    <property type="match status" value="9"/>
</dbReference>
<evidence type="ECO:0000256" key="4">
    <source>
        <dbReference type="ARBA" id="ARBA00022737"/>
    </source>
</evidence>
<dbReference type="InterPro" id="IPR016187">
    <property type="entry name" value="CTDL_fold"/>
</dbReference>
<dbReference type="InterPro" id="IPR051008">
    <property type="entry name" value="Telomere_Capping_Maintenance"/>
</dbReference>
<dbReference type="InterPro" id="IPR013320">
    <property type="entry name" value="ConA-like_dom_sf"/>
</dbReference>
<sequence length="2799" mass="300260">MNNNYKKIFLTLTLALTAVAAQGASVSSKASVWYDLARNTGTPVDYNGGSISRAQATEINLDTVVFWKDNEPNDSSSEDCATQVADGTWNDLGCEQSRRVACFNGTNWTISSASVAMGADNNTAENISSAQNACPANTSFSAPVTLAQRNALSSAISAASVTNGVWINAQDMKIENVWAINKNSSAIAPFWGAGEPSGTAGDCAVIDGAGNWSASDCSASYAVACADTALSTWQVVNSSIAFTSIEKLTQACQQSFGVLYQFAAPRTSSDNTALSNALSSAGVSAAWINARDNSIEGYWMLNHGLFDWAAGEPDVNRGLCAVARQSDGRWLSADCDSRAKLLCSDGTNWIIRNADHQFSNQALDACSRPNSATGTNTFANYRLKTPVTEPERMRVYQLIRAQSNDTKVWLNLKRVQDTGLWLWNQGYEQPDVGGSNLAGGVWYDTLNNDNEDLSGPWKRYSDGVNLNIAQARAANKLIYSNFDWKEPNDTGGCVQMYTSGGNAGLWDDYSCSYSQKVACFDGFDWAISSAAVGIGADSEANENLSNAQNACAAISKHGVSGNFRFAAPITFRQSMNLLSVAQDSGVTGDVWININDKRYNRTFVYNLGADVIAPFWNAGEPNDAGGNEDCAVQQRTTGLWNDLPCASSVPLACYNPYIGANGTWSVTATSHSFTTPTALSLVCEQTFGGQFKFYAPVTLSQRNDLVAAMTAATVDNVYINVNDQESEGTWRLNVDINNWATGQPSANSAERCVAADVTDSQWRTRNCADALPVACTTGGRWYFTENSINLADFSAGQQACNTLGSGYLFNAPRTLDDAQQMQYFALLAGVGGNFWINGNRLEDMAVWEWNQRSLKTPLWSSVEPNGGTRENCALLNNDAEASWADERCDSGADRAYLCRNGSNWQISVLQGALEDFSQAVAACAALGSGWVFAAPATYNENLAAKNAMGAVAQVWVNATDAMKEGVWTLNAASISQYPNWALGQPDNGGLAAADETALLYGEDCVYQDDSGRWSDTACTSAAEYSWACNDGYVWKVTRSQGTAANPADGHKACFTEYGSTFVFAAPLNKNDSIQIDFARLLASDERGSNIARVWLNMNDGGYEDNRSGAADGRHFRKNQPFTNWISAYPGQEPLSSCAYKSTTAAGQNNPWRTASCTSFAAHYACTDGAAWNVATSKGALVNGSLQVVPQVGEDYWSYDLGNSRCKEQFGEQYYFSAPVTAAEEFALDAAIRNTNAQVKNTWINYYYVNAITSANNRWFADRLKLGIWQKPVFRNLNNADCSVLHPDGSWTDVSCNASYAYACFDGSWSITGLSGRWDEGFAACDNQSASLFAVPRSPDEMAELLGQMSGQPVWINLTDTALESQWIANRLRFSWWRTGEPSNSGNRDCGRIAESGEWYAGKCSVEQASFACRTVTGSAISWNITTGVGIWSEGFSACAREYPGSEFFVPQGYGTHSASMDQNTLAAIIAAAGRDAWINLSDQDVEGHWRAYQAYSDWGVASLLDQNNDCAYLDRVVAGSGTWYTDSCKYTSGTPVSRGYACTNGYEWRLVNTTADTSVRWSEGFTACQTLGSDWRYAAPTDAVQNAKLRLVMELSGISQIWINAQDRTDEGNWQINGPETNFAPVADTSLTELVVAENTSNVQLHALLEDDEEVGIASASWSLVSDSRFSNVADSDVVVSPGSLVAGAAGSAILTASYSSPLLLNQDAVLVFKITATDIPPGTALAATSETFITVRVKSPLLAAWDFNDSASPQRDVTGNGHNALNDGANPLPPVVGGALALSAADVMIVPGLAAQPDGGLDVPASEYTVAFRISIEEAASGTWRGILQKGDGGMERQPGIFLYPDAESLHATNSTNQSDNRSVDIADIPLRQWLNVVYSKRADGLDIYLDDELVGSYPFAGGEQSLINTGNLYVGNIPGAAESFTGLIDDIQVYNRVLNAAERLQILPAPPLGEVQFVQVGSLQDEDAGSVTLLLERSRGSKAPLTVYVDINAAASTATLGNQTDMTDPLHPADLAFGAAYVSGTGVPVTWPADTRGQQSLTITLDSADDNLREGTEIARLQLADIGGAATGLNSTFTLRLNDVTPNPFGNFSVTGPDPMVVLENNPATQSICIVRESGAQGEVTVNYSINGTAVAGTDFNYLPSGIEPVAASGSVTFADGDSVDKCFDIAVVNNPAIGTPDINLQVTITGLNHDAGLDPLLTAQNQAQLVIRDYAPGEFGFVSSTLTCKEPNTATAVPDELKPTAAELICEVSVVRTNTGLYAPAAQLNVVQIAHTPDDAPQNDLSFTPVLNWDAKASGSAAEDVQTVVFTLQNDGEQESDEIVAVQLQATNGDGHNEVINQADLQLTMVDVTEPALVTASVADAPAGNILDVDEGTAVTINLARTLNENTEFTTAYELSATSLGSQNLTDILSLQVDGANAPVSGALAFTRNAGSSRTFTINTIDTVEPGDNRVVKVRLDQVNPDRIAGLGDRSNANKDTQNFTEVAFRIKNTRDSLDDILLNASATKVDSAGAAALNDSAYTNVEHITRESQPVHGYISLNAAFNSFDGVYDIQDTALLYSVTFYQTGTVNSVINGQNMASLLRKSSDPEQAFNATGSIPLDKDTGAVFNPRLLIPFVTDGNSADVEMKVRFVGNVTGDVKEQTYRFRPAVVWRRIDYNDGNECVYGRGSGGQLGWNYGTVGFFDKINCDDAEAGASGPDAYLFSYNAFTSQLVSYEHPGFCWQSSGTDRSSDISLQACDAMGSVSNLQQFGMTADRMFVRGVTDYVLCGTTSRTIILREDNAGNCTYRPFRWQ</sequence>
<dbReference type="SMART" id="SM00560">
    <property type="entry name" value="LamGL"/>
    <property type="match status" value="1"/>
</dbReference>
<evidence type="ECO:0000256" key="3">
    <source>
        <dbReference type="ARBA" id="ARBA00022729"/>
    </source>
</evidence>
<dbReference type="InterPro" id="IPR016186">
    <property type="entry name" value="C-type_lectin-like/link_sf"/>
</dbReference>
<evidence type="ECO:0000256" key="5">
    <source>
        <dbReference type="ARBA" id="ARBA00022837"/>
    </source>
</evidence>
<dbReference type="PANTHER" id="PTHR35518:SF2">
    <property type="entry name" value="MAINTENANCE OF TELOMERE CAPPING PROTEIN 6"/>
    <property type="match status" value="1"/>
</dbReference>
<dbReference type="InterPro" id="IPR001304">
    <property type="entry name" value="C-type_lectin-like"/>
</dbReference>
<dbReference type="RefSeq" id="WP_260977600.1">
    <property type="nucleotide sequence ID" value="NZ_JAOANI010000028.1"/>
</dbReference>
<dbReference type="PROSITE" id="PS50041">
    <property type="entry name" value="C_TYPE_LECTIN_2"/>
    <property type="match status" value="10"/>
</dbReference>
<dbReference type="GO" id="GO:0007154">
    <property type="term" value="P:cell communication"/>
    <property type="evidence" value="ECO:0007669"/>
    <property type="project" value="InterPro"/>
</dbReference>